<proteinExistence type="predicted"/>
<name>A0A0G3ZB75_9VIRU</name>
<sequence>FGKVTEQEVKEFITWGRSLDIEVPHQFRVPVSGAYKRPAPEAEAHSSDEQPKEKVARLDDSLTRYANNIDKSATGREAFLEIATTNQCMLHHTFSCTECYPELVDDLMKEQ</sequence>
<accession>A0A0G3ZB75</accession>
<feature type="non-terminal residue" evidence="2">
    <location>
        <position position="1"/>
    </location>
</feature>
<dbReference type="EMBL" id="KP733796">
    <property type="protein sequence ID" value="AKM49969.1"/>
    <property type="molecule type" value="Genomic_DNA"/>
</dbReference>
<evidence type="ECO:0000313" key="2">
    <source>
        <dbReference type="EMBL" id="AKM49969.1"/>
    </source>
</evidence>
<feature type="compositionally biased region" description="Basic and acidic residues" evidence="1">
    <location>
        <begin position="38"/>
        <end position="54"/>
    </location>
</feature>
<reference evidence="2" key="1">
    <citation type="journal article" date="2015" name="J. Gen. Virol.">
        <title>Novel parvoviruses in reptiles and genome sequence of a lizard parvovirus shed light on Dependoparvovirus genus evolution.</title>
        <authorList>
            <person name="Penzes J."/>
            <person name="Pham H.T."/>
            <person name="Benko M."/>
            <person name="Tijssen P."/>
        </authorList>
    </citation>
    <scope>NUCLEOTIDE SEQUENCE</scope>
    <source>
        <strain evidence="2">2214</strain>
    </source>
</reference>
<organism evidence="2">
    <name type="scientific">Pygmy chameleon parvovirus</name>
    <dbReference type="NCBI Taxonomy" id="1670664"/>
    <lineage>
        <taxon>Viruses</taxon>
        <taxon>Monodnaviria</taxon>
        <taxon>Shotokuvirae</taxon>
        <taxon>Cossaviricota</taxon>
        <taxon>Quintoviricetes</taxon>
        <taxon>Piccovirales</taxon>
        <taxon>Parvoviridae</taxon>
        <taxon>Parvovirinae</taxon>
        <taxon>Dependoparvovirus</taxon>
    </lineage>
</organism>
<protein>
    <submittedName>
        <fullName evidence="2">Nonstructural protein</fullName>
    </submittedName>
</protein>
<reference evidence="2" key="2">
    <citation type="submission" date="2015-02" db="EMBL/GenBank/DDBJ databases">
        <authorList>
            <person name="Penzes J.J."/>
            <person name="Pham H.T."/>
            <person name="Benko M."/>
            <person name="Tijssen P."/>
        </authorList>
    </citation>
    <scope>NUCLEOTIDE SEQUENCE</scope>
    <source>
        <strain evidence="2">2214</strain>
    </source>
</reference>
<feature type="region of interest" description="Disordered" evidence="1">
    <location>
        <begin position="34"/>
        <end position="54"/>
    </location>
</feature>
<evidence type="ECO:0000256" key="1">
    <source>
        <dbReference type="SAM" id="MobiDB-lite"/>
    </source>
</evidence>